<dbReference type="RefSeq" id="WP_135603139.1">
    <property type="nucleotide sequence ID" value="NZ_RQFK01000034.1"/>
</dbReference>
<dbReference type="OrthoDB" id="9553474at2"/>
<gene>
    <name evidence="2" type="ORF">EHQ24_18835</name>
</gene>
<evidence type="ECO:0000256" key="1">
    <source>
        <dbReference type="SAM" id="Phobius"/>
    </source>
</evidence>
<feature type="transmembrane region" description="Helical" evidence="1">
    <location>
        <begin position="208"/>
        <end position="226"/>
    </location>
</feature>
<comment type="caution">
    <text evidence="2">The sequence shown here is derived from an EMBL/GenBank/DDBJ whole genome shotgun (WGS) entry which is preliminary data.</text>
</comment>
<dbReference type="Proteomes" id="UP000298009">
    <property type="component" value="Unassembled WGS sequence"/>
</dbReference>
<sequence>MKIFEDTEFQHKSPSQILSTANQIKMKFDNRKLVYYNQRNELSNLKYWIEYNEILNEWEKDYNNWNKKWPQTSQTQNINTYNAYFIDGNELFEKIDTKFNEIFSKFNFEKTYTSQSTVIDGIKNDLELIKESFTDKVNQGIEKILNIKSELELEGDFGKSISSNKKSSMIGKWFFFTLFLATLIGYGLTISLIQFQDYFKALDNFDKIAFRISISIPFALIIYFFWTQYKFYNILSLRYSHLSSFIGGGISHLNQLLINYPNLQEQTTSKITNLFTDISDILNLINKTKSSPVDIKDLSEALNRIGEITKNINK</sequence>
<evidence type="ECO:0000313" key="3">
    <source>
        <dbReference type="Proteomes" id="UP000298009"/>
    </source>
</evidence>
<organism evidence="2 3">
    <name type="scientific">Leptospira noumeaensis</name>
    <dbReference type="NCBI Taxonomy" id="2484964"/>
    <lineage>
        <taxon>Bacteria</taxon>
        <taxon>Pseudomonadati</taxon>
        <taxon>Spirochaetota</taxon>
        <taxon>Spirochaetia</taxon>
        <taxon>Leptospirales</taxon>
        <taxon>Leptospiraceae</taxon>
        <taxon>Leptospira</taxon>
    </lineage>
</organism>
<keyword evidence="1" id="KW-1133">Transmembrane helix</keyword>
<protein>
    <submittedName>
        <fullName evidence="2">Uncharacterized protein</fullName>
    </submittedName>
</protein>
<evidence type="ECO:0000313" key="2">
    <source>
        <dbReference type="EMBL" id="TGK77694.1"/>
    </source>
</evidence>
<keyword evidence="3" id="KW-1185">Reference proteome</keyword>
<proteinExistence type="predicted"/>
<keyword evidence="1" id="KW-0812">Transmembrane</keyword>
<accession>A0A4R9HYQ5</accession>
<dbReference type="AlphaFoldDB" id="A0A4R9HYQ5"/>
<name>A0A4R9HYQ5_9LEPT</name>
<keyword evidence="1" id="KW-0472">Membrane</keyword>
<dbReference type="EMBL" id="RQFK01000034">
    <property type="protein sequence ID" value="TGK77694.1"/>
    <property type="molecule type" value="Genomic_DNA"/>
</dbReference>
<feature type="transmembrane region" description="Helical" evidence="1">
    <location>
        <begin position="173"/>
        <end position="196"/>
    </location>
</feature>
<reference evidence="2" key="1">
    <citation type="journal article" date="2019" name="PLoS Negl. Trop. Dis.">
        <title>Revisiting the worldwide diversity of Leptospira species in the environment.</title>
        <authorList>
            <person name="Vincent A.T."/>
            <person name="Schiettekatte O."/>
            <person name="Bourhy P."/>
            <person name="Veyrier F.J."/>
            <person name="Picardeau M."/>
        </authorList>
    </citation>
    <scope>NUCLEOTIDE SEQUENCE [LARGE SCALE GENOMIC DNA]</scope>
    <source>
        <strain evidence="2">201800287</strain>
    </source>
</reference>